<dbReference type="Pfam" id="PF26113">
    <property type="entry name" value="GH16_XgeA"/>
    <property type="match status" value="1"/>
</dbReference>
<evidence type="ECO:0000256" key="1">
    <source>
        <dbReference type="SAM" id="SignalP"/>
    </source>
</evidence>
<dbReference type="GeneID" id="89935514"/>
<dbReference type="Proteomes" id="UP001302812">
    <property type="component" value="Unassembled WGS sequence"/>
</dbReference>
<feature type="chain" id="PRO_5042999997" evidence="1">
    <location>
        <begin position="22"/>
        <end position="318"/>
    </location>
</feature>
<dbReference type="GO" id="GO:0004553">
    <property type="term" value="F:hydrolase activity, hydrolyzing O-glycosyl compounds"/>
    <property type="evidence" value="ECO:0007669"/>
    <property type="project" value="InterPro"/>
</dbReference>
<evidence type="ECO:0000313" key="3">
    <source>
        <dbReference type="EMBL" id="KAK4113948.1"/>
    </source>
</evidence>
<organism evidence="3 4">
    <name type="scientific">Canariomyces notabilis</name>
    <dbReference type="NCBI Taxonomy" id="2074819"/>
    <lineage>
        <taxon>Eukaryota</taxon>
        <taxon>Fungi</taxon>
        <taxon>Dikarya</taxon>
        <taxon>Ascomycota</taxon>
        <taxon>Pezizomycotina</taxon>
        <taxon>Sordariomycetes</taxon>
        <taxon>Sordariomycetidae</taxon>
        <taxon>Sordariales</taxon>
        <taxon>Chaetomiaceae</taxon>
        <taxon>Canariomyces</taxon>
    </lineage>
</organism>
<dbReference type="InterPro" id="IPR013320">
    <property type="entry name" value="ConA-like_dom_sf"/>
</dbReference>
<evidence type="ECO:0000259" key="2">
    <source>
        <dbReference type="PROSITE" id="PS51762"/>
    </source>
</evidence>
<keyword evidence="1" id="KW-0732">Signal</keyword>
<dbReference type="GO" id="GO:0009251">
    <property type="term" value="P:glucan catabolic process"/>
    <property type="evidence" value="ECO:0007669"/>
    <property type="project" value="TreeGrafter"/>
</dbReference>
<dbReference type="InterPro" id="IPR000757">
    <property type="entry name" value="Beta-glucanase-like"/>
</dbReference>
<dbReference type="Gene3D" id="2.60.120.200">
    <property type="match status" value="1"/>
</dbReference>
<name>A0AAN6YUG6_9PEZI</name>
<comment type="caution">
    <text evidence="3">The sequence shown here is derived from an EMBL/GenBank/DDBJ whole genome shotgun (WGS) entry which is preliminary data.</text>
</comment>
<protein>
    <submittedName>
        <fullName evidence="3">Glycoside hydrolase family 16 protein</fullName>
    </submittedName>
</protein>
<dbReference type="AlphaFoldDB" id="A0AAN6YUG6"/>
<dbReference type="EMBL" id="MU853338">
    <property type="protein sequence ID" value="KAK4113948.1"/>
    <property type="molecule type" value="Genomic_DNA"/>
</dbReference>
<accession>A0AAN6YUG6</accession>
<feature type="domain" description="GH16" evidence="2">
    <location>
        <begin position="26"/>
        <end position="318"/>
    </location>
</feature>
<proteinExistence type="predicted"/>
<keyword evidence="3" id="KW-0378">Hydrolase</keyword>
<dbReference type="RefSeq" id="XP_064671518.1">
    <property type="nucleotide sequence ID" value="XM_064811389.1"/>
</dbReference>
<reference evidence="3" key="1">
    <citation type="journal article" date="2023" name="Mol. Phylogenet. Evol.">
        <title>Genome-scale phylogeny and comparative genomics of the fungal order Sordariales.</title>
        <authorList>
            <person name="Hensen N."/>
            <person name="Bonometti L."/>
            <person name="Westerberg I."/>
            <person name="Brannstrom I.O."/>
            <person name="Guillou S."/>
            <person name="Cros-Aarteil S."/>
            <person name="Calhoun S."/>
            <person name="Haridas S."/>
            <person name="Kuo A."/>
            <person name="Mondo S."/>
            <person name="Pangilinan J."/>
            <person name="Riley R."/>
            <person name="LaButti K."/>
            <person name="Andreopoulos B."/>
            <person name="Lipzen A."/>
            <person name="Chen C."/>
            <person name="Yan M."/>
            <person name="Daum C."/>
            <person name="Ng V."/>
            <person name="Clum A."/>
            <person name="Steindorff A."/>
            <person name="Ohm R.A."/>
            <person name="Martin F."/>
            <person name="Silar P."/>
            <person name="Natvig D.O."/>
            <person name="Lalanne C."/>
            <person name="Gautier V."/>
            <person name="Ament-Velasquez S.L."/>
            <person name="Kruys A."/>
            <person name="Hutchinson M.I."/>
            <person name="Powell A.J."/>
            <person name="Barry K."/>
            <person name="Miller A.N."/>
            <person name="Grigoriev I.V."/>
            <person name="Debuchy R."/>
            <person name="Gladieux P."/>
            <person name="Hiltunen Thoren M."/>
            <person name="Johannesson H."/>
        </authorList>
    </citation>
    <scope>NUCLEOTIDE SEQUENCE</scope>
    <source>
        <strain evidence="3">CBS 508.74</strain>
    </source>
</reference>
<reference evidence="3" key="2">
    <citation type="submission" date="2023-05" db="EMBL/GenBank/DDBJ databases">
        <authorList>
            <consortium name="Lawrence Berkeley National Laboratory"/>
            <person name="Steindorff A."/>
            <person name="Hensen N."/>
            <person name="Bonometti L."/>
            <person name="Westerberg I."/>
            <person name="Brannstrom I.O."/>
            <person name="Guillou S."/>
            <person name="Cros-Aarteil S."/>
            <person name="Calhoun S."/>
            <person name="Haridas S."/>
            <person name="Kuo A."/>
            <person name="Mondo S."/>
            <person name="Pangilinan J."/>
            <person name="Riley R."/>
            <person name="Labutti K."/>
            <person name="Andreopoulos B."/>
            <person name="Lipzen A."/>
            <person name="Chen C."/>
            <person name="Yanf M."/>
            <person name="Daum C."/>
            <person name="Ng V."/>
            <person name="Clum A."/>
            <person name="Ohm R."/>
            <person name="Martin F."/>
            <person name="Silar P."/>
            <person name="Natvig D."/>
            <person name="Lalanne C."/>
            <person name="Gautier V."/>
            <person name="Ament-Velasquez S.L."/>
            <person name="Kruys A."/>
            <person name="Hutchinson M.I."/>
            <person name="Powell A.J."/>
            <person name="Barry K."/>
            <person name="Miller A.N."/>
            <person name="Grigoriev I.V."/>
            <person name="Debuchy R."/>
            <person name="Gladieux P."/>
            <person name="Thoren M.H."/>
            <person name="Johannesson H."/>
        </authorList>
    </citation>
    <scope>NUCLEOTIDE SEQUENCE</scope>
    <source>
        <strain evidence="3">CBS 508.74</strain>
    </source>
</reference>
<evidence type="ECO:0000313" key="4">
    <source>
        <dbReference type="Proteomes" id="UP001302812"/>
    </source>
</evidence>
<dbReference type="PROSITE" id="PS51762">
    <property type="entry name" value="GH16_2"/>
    <property type="match status" value="1"/>
</dbReference>
<dbReference type="InterPro" id="IPR050546">
    <property type="entry name" value="Glycosyl_Hydrlase_16"/>
</dbReference>
<feature type="non-terminal residue" evidence="3">
    <location>
        <position position="318"/>
    </location>
</feature>
<gene>
    <name evidence="3" type="ORF">N656DRAFT_706928</name>
</gene>
<sequence>MAPSLVRLGAAALAYTSGVVAQEKAYQLKESYTPSNFFDKFSFFSSPDPNRGFVQYRNKDDSTRLGLVETGSEDVKIGVQASGNDQDGRSSVRLESVSTYNSGLFIADFSHFPAKACGAWPAFWMVGPEWPRDGEIDIFEGWNLNEGNKIVLHTDSPLNTGICKVSQADFTSPLRYADCWMDAPNQPGNTGCAVDESNGLWSNPQGGVYATEWQEDRIRIWSWAHGSVPADVTSGKPNPENWGRPSFAAVSPSCDVKKNFNNLRLVLNINFCGDAAGNLWPETCAGSTGVAECYTYVQWHPEAYKDTYWKVRGISVYQ</sequence>
<keyword evidence="4" id="KW-1185">Reference proteome</keyword>
<feature type="signal peptide" evidence="1">
    <location>
        <begin position="1"/>
        <end position="21"/>
    </location>
</feature>
<dbReference type="SUPFAM" id="SSF49899">
    <property type="entry name" value="Concanavalin A-like lectins/glucanases"/>
    <property type="match status" value="1"/>
</dbReference>
<dbReference type="PANTHER" id="PTHR10963:SF24">
    <property type="entry name" value="GLYCOSIDASE C21B10.07-RELATED"/>
    <property type="match status" value="1"/>
</dbReference>
<dbReference type="PANTHER" id="PTHR10963">
    <property type="entry name" value="GLYCOSYL HYDROLASE-RELATED"/>
    <property type="match status" value="1"/>
</dbReference>